<name>J9DLY8_EDHAE</name>
<dbReference type="Proteomes" id="UP000003163">
    <property type="component" value="Unassembled WGS sequence"/>
</dbReference>
<dbReference type="GO" id="GO:0005524">
    <property type="term" value="F:ATP binding"/>
    <property type="evidence" value="ECO:0007669"/>
    <property type="project" value="InterPro"/>
</dbReference>
<keyword evidence="2" id="KW-0418">Kinase</keyword>
<dbReference type="AlphaFoldDB" id="J9DLY8"/>
<dbReference type="PANTHER" id="PTHR44167">
    <property type="entry name" value="OVARIAN-SPECIFIC SERINE/THREONINE-PROTEIN KINASE LOK-RELATED"/>
    <property type="match status" value="1"/>
</dbReference>
<evidence type="ECO:0000313" key="3">
    <source>
        <dbReference type="Proteomes" id="UP000003163"/>
    </source>
</evidence>
<dbReference type="InParanoid" id="J9DLY8"/>
<dbReference type="SMART" id="SM00220">
    <property type="entry name" value="S_TKc"/>
    <property type="match status" value="1"/>
</dbReference>
<dbReference type="GO" id="GO:0004672">
    <property type="term" value="F:protein kinase activity"/>
    <property type="evidence" value="ECO:0007669"/>
    <property type="project" value="InterPro"/>
</dbReference>
<dbReference type="STRING" id="1003232.J9DLY8"/>
<sequence length="1040" mass="119950">MRNTNMPPKTPMKRPSYKNVRIVATPFKIDLKSGEREGASLDGEFMQKEGSPKLVQSKSAMKDSIINSSKISSNNNSTRINSSISSRNDSRKNMLICDNKCIVNGIKENNISNNNTTSNILNMGHREKMVKFIVCKEVNSKNNRNKSFNDCFKESIYNNNTNNNNTNNNNMNNNNNITNNNNNTSSIISDNKSNTKNISMKPFKFKSLLCKDMKDEVVKKEKYLDSAIENEVHSNKLKESKNNPFLTVFKSNETDKKKFKRDFIQIDNENNIKVVDICNLDNISMNSKLNTPISILNIPNTINSNIDNNKSDTNNTNIGVNSNSNSNDNNINTNINSITKSVSSESLEDHFYSYTIDSLFSDCNIIKYQDLLCFEQNKPGYFQKNYKVHCKIGEGDFSEVLLVSRINNDDLDCFNIKSDSSLFDNNFNNNCRNICRSSPLKGKLSRTDNCEQLSFCSNLYKRNSTGCINNSCIKKFNLVNMGGCFDNKNYNDCFGINNEFNQRNNSLNSNISYKEVDKIENITNSNDLYNNLSNINNSNNHNINNNIKDSDKTSKTIDFMSNEHNTMHNKVNKMNNHDKGIDKLSSNNIKDTFNTFNAYNNEIFSDLASNTINNTFLTTKKPFNTQIKHKKCSDIFTCIKKAAKPYKSRLDRNEKLKEVEILFKLKNQPHILQILNAFEENGILYIEMEHYNSGNFQSLLDYSQILCVDFVYKFAVEMLNALWNIHKFGVVHGDIKPENIFIHRICDFNCNLKHNRYCSKDNIINNDNIYVGTNFIKGGAYNISNLDSNLILDKSLCKIKKPDLIDKSNITPDTSLRKNKNKKLDLFDKNNLILDNSLCKIKYNKLDLVDTNNLDIQNLNLNTNNSVKYIDYEDILRNYTEYIFILGDFNISRYKNDSFTKDSDRKYMPPENLRNRGFIQSDIYSLGIILHQIMSNFESYQSKSIHHIKNVDTSKYNDSICNSECKTNKINIYDIDKINNESIVHDKTNINNNKIFDKLDRLKKVVNNMTKQDWRRRYGAKRLLKMLLEEKTPQSSNSKQ</sequence>
<accession>J9DLY8</accession>
<dbReference type="Gene3D" id="1.10.510.10">
    <property type="entry name" value="Transferase(Phosphotransferase) domain 1"/>
    <property type="match status" value="2"/>
</dbReference>
<reference evidence="3" key="2">
    <citation type="submission" date="2015-07" db="EMBL/GenBank/DDBJ databases">
        <title>Contrasting host-pathogen interactions and genome evolution in two generalist and specialist microsporidian pathogens of mosquitoes.</title>
        <authorList>
            <consortium name="The Broad Institute Genomics Platform"/>
            <consortium name="The Broad Institute Genome Sequencing Center for Infectious Disease"/>
            <person name="Cuomo C.A."/>
            <person name="Sanscrainte N.D."/>
            <person name="Goldberg J.M."/>
            <person name="Heiman D."/>
            <person name="Young S."/>
            <person name="Zeng Q."/>
            <person name="Becnel J.J."/>
            <person name="Birren B.W."/>
        </authorList>
    </citation>
    <scope>NUCLEOTIDE SEQUENCE [LARGE SCALE GENOMIC DNA]</scope>
    <source>
        <strain evidence="3">USNM 41457</strain>
    </source>
</reference>
<evidence type="ECO:0000259" key="1">
    <source>
        <dbReference type="PROSITE" id="PS50011"/>
    </source>
</evidence>
<dbReference type="InterPro" id="IPR000719">
    <property type="entry name" value="Prot_kinase_dom"/>
</dbReference>
<reference evidence="2 3" key="1">
    <citation type="submission" date="2011-08" db="EMBL/GenBank/DDBJ databases">
        <authorList>
            <person name="Liu Z.J."/>
            <person name="Shi F.L."/>
            <person name="Lu J.Q."/>
            <person name="Li M."/>
            <person name="Wang Z.L."/>
        </authorList>
    </citation>
    <scope>NUCLEOTIDE SEQUENCE [LARGE SCALE GENOMIC DNA]</scope>
    <source>
        <strain evidence="2 3">USNM 41457</strain>
    </source>
</reference>
<evidence type="ECO:0000313" key="2">
    <source>
        <dbReference type="EMBL" id="EJW03600.1"/>
    </source>
</evidence>
<keyword evidence="2" id="KW-0808">Transferase</keyword>
<dbReference type="InterPro" id="IPR011009">
    <property type="entry name" value="Kinase-like_dom_sf"/>
</dbReference>
<dbReference type="PROSITE" id="PS50011">
    <property type="entry name" value="PROTEIN_KINASE_DOM"/>
    <property type="match status" value="1"/>
</dbReference>
<dbReference type="Pfam" id="PF00069">
    <property type="entry name" value="Pkinase"/>
    <property type="match status" value="1"/>
</dbReference>
<keyword evidence="3" id="KW-1185">Reference proteome</keyword>
<proteinExistence type="predicted"/>
<dbReference type="PROSITE" id="PS00108">
    <property type="entry name" value="PROTEIN_KINASE_ST"/>
    <property type="match status" value="1"/>
</dbReference>
<dbReference type="Gene3D" id="3.30.200.20">
    <property type="entry name" value="Phosphorylase Kinase, domain 1"/>
    <property type="match status" value="1"/>
</dbReference>
<dbReference type="EMBL" id="AFBI03000034">
    <property type="protein sequence ID" value="EJW03600.1"/>
    <property type="molecule type" value="Genomic_DNA"/>
</dbReference>
<comment type="caution">
    <text evidence="2">The sequence shown here is derived from an EMBL/GenBank/DDBJ whole genome shotgun (WGS) entry which is preliminary data.</text>
</comment>
<organism evidence="2 3">
    <name type="scientific">Edhazardia aedis (strain USNM 41457)</name>
    <name type="common">Microsporidian parasite</name>
    <dbReference type="NCBI Taxonomy" id="1003232"/>
    <lineage>
        <taxon>Eukaryota</taxon>
        <taxon>Fungi</taxon>
        <taxon>Fungi incertae sedis</taxon>
        <taxon>Microsporidia</taxon>
        <taxon>Edhazardia</taxon>
    </lineage>
</organism>
<dbReference type="SUPFAM" id="SSF56112">
    <property type="entry name" value="Protein kinase-like (PK-like)"/>
    <property type="match status" value="1"/>
</dbReference>
<dbReference type="PANTHER" id="PTHR44167:SF24">
    <property type="entry name" value="SERINE_THREONINE-PROTEIN KINASE CHK2"/>
    <property type="match status" value="1"/>
</dbReference>
<protein>
    <submittedName>
        <fullName evidence="2">WEE protein kinase</fullName>
    </submittedName>
</protein>
<dbReference type="OrthoDB" id="5337378at2759"/>
<dbReference type="InterPro" id="IPR008271">
    <property type="entry name" value="Ser/Thr_kinase_AS"/>
</dbReference>
<dbReference type="VEuPathDB" id="MicrosporidiaDB:EDEG_02068"/>
<feature type="domain" description="Protein kinase" evidence="1">
    <location>
        <begin position="601"/>
        <end position="1029"/>
    </location>
</feature>
<gene>
    <name evidence="2" type="ORF">EDEG_02068</name>
</gene>
<dbReference type="HOGENOM" id="CLU_292730_0_0_1"/>